<reference evidence="8 9" key="1">
    <citation type="submission" date="2018-08" db="EMBL/GenBank/DDBJ databases">
        <title>Genomic investigation of the strawberry pathogen Phytophthora fragariae indicates pathogenicity is determined by transcriptional variation in three key races.</title>
        <authorList>
            <person name="Adams T.M."/>
            <person name="Armitage A.D."/>
            <person name="Sobczyk M.K."/>
            <person name="Bates H.J."/>
            <person name="Dunwell J.M."/>
            <person name="Nellist C.F."/>
            <person name="Harrison R.J."/>
        </authorList>
    </citation>
    <scope>NUCLEOTIDE SEQUENCE [LARGE SCALE GENOMIC DNA]</scope>
    <source>
        <strain evidence="7 9">A4</strain>
        <strain evidence="6 10">BC-1</strain>
        <strain evidence="5 8">NOV-27</strain>
        <strain evidence="4 11">NOV-5</strain>
        <strain evidence="3 12">NOV-71</strain>
        <strain evidence="2 14">ONT-3</strain>
        <strain evidence="1 13">SCRP245</strain>
    </source>
</reference>
<dbReference type="EMBL" id="QXFZ01000862">
    <property type="protein sequence ID" value="KAE9102758.1"/>
    <property type="molecule type" value="Genomic_DNA"/>
</dbReference>
<proteinExistence type="predicted"/>
<evidence type="ECO:0000313" key="4">
    <source>
        <dbReference type="EMBL" id="KAE9140251.1"/>
    </source>
</evidence>
<comment type="caution">
    <text evidence="5">The sequence shown here is derived from an EMBL/GenBank/DDBJ whole genome shotgun (WGS) entry which is preliminary data.</text>
</comment>
<dbReference type="EMBL" id="QXFW01000632">
    <property type="protein sequence ID" value="KAE9006849.1"/>
    <property type="molecule type" value="Genomic_DNA"/>
</dbReference>
<dbReference type="Proteomes" id="UP000441208">
    <property type="component" value="Unassembled WGS sequence"/>
</dbReference>
<evidence type="ECO:0000313" key="6">
    <source>
        <dbReference type="EMBL" id="KAE9220434.1"/>
    </source>
</evidence>
<gene>
    <name evidence="7" type="ORF">PF001_g13835</name>
    <name evidence="6" type="ORF">PF002_g15898</name>
    <name evidence="5" type="ORF">PF005_g14320</name>
    <name evidence="4" type="ORF">PF006_g13573</name>
    <name evidence="3" type="ORF">PF007_g14646</name>
    <name evidence="2" type="ORF">PF010_g14005</name>
    <name evidence="1" type="ORF">PF011_g11396</name>
</gene>
<sequence>MNTTARLYNSERDVWTTKRANLFSLASTSRHHIAGNGRCIVGKAKRRLPLRQPDVALLVTATPALASRV</sequence>
<dbReference type="AlphaFoldDB" id="A0A6A3XIE7"/>
<dbReference type="Proteomes" id="UP000460718">
    <property type="component" value="Unassembled WGS sequence"/>
</dbReference>
<dbReference type="EMBL" id="QXGA01000812">
    <property type="protein sequence ID" value="KAE9140251.1"/>
    <property type="molecule type" value="Genomic_DNA"/>
</dbReference>
<evidence type="ECO:0000313" key="12">
    <source>
        <dbReference type="Proteomes" id="UP000441208"/>
    </source>
</evidence>
<dbReference type="EMBL" id="QXGE01000832">
    <property type="protein sequence ID" value="KAE9302837.1"/>
    <property type="molecule type" value="Genomic_DNA"/>
</dbReference>
<evidence type="ECO:0000313" key="1">
    <source>
        <dbReference type="EMBL" id="KAE9006849.1"/>
    </source>
</evidence>
<evidence type="ECO:0000313" key="13">
    <source>
        <dbReference type="Proteomes" id="UP000460718"/>
    </source>
</evidence>
<evidence type="ECO:0000313" key="9">
    <source>
        <dbReference type="Proteomes" id="UP000437068"/>
    </source>
</evidence>
<evidence type="ECO:0000313" key="7">
    <source>
        <dbReference type="EMBL" id="KAE9302837.1"/>
    </source>
</evidence>
<dbReference type="Proteomes" id="UP000433483">
    <property type="component" value="Unassembled WGS sequence"/>
</dbReference>
<organism evidence="5 8">
    <name type="scientific">Phytophthora fragariae</name>
    <dbReference type="NCBI Taxonomy" id="53985"/>
    <lineage>
        <taxon>Eukaryota</taxon>
        <taxon>Sar</taxon>
        <taxon>Stramenopiles</taxon>
        <taxon>Oomycota</taxon>
        <taxon>Peronosporomycetes</taxon>
        <taxon>Peronosporales</taxon>
        <taxon>Peronosporaceae</taxon>
        <taxon>Phytophthora</taxon>
    </lineage>
</organism>
<dbReference type="Proteomes" id="UP000440732">
    <property type="component" value="Unassembled WGS sequence"/>
</dbReference>
<evidence type="ECO:0000313" key="10">
    <source>
        <dbReference type="Proteomes" id="UP000440367"/>
    </source>
</evidence>
<evidence type="ECO:0000313" key="5">
    <source>
        <dbReference type="EMBL" id="KAE9203113.1"/>
    </source>
</evidence>
<evidence type="ECO:0000313" key="14">
    <source>
        <dbReference type="Proteomes" id="UP000488956"/>
    </source>
</evidence>
<dbReference type="Proteomes" id="UP000488956">
    <property type="component" value="Unassembled WGS sequence"/>
</dbReference>
<protein>
    <submittedName>
        <fullName evidence="5">Uncharacterized protein</fullName>
    </submittedName>
</protein>
<dbReference type="EMBL" id="QXGB01000838">
    <property type="protein sequence ID" value="KAE9203113.1"/>
    <property type="molecule type" value="Genomic_DNA"/>
</dbReference>
<name>A0A6A3XIE7_9STRA</name>
<evidence type="ECO:0000313" key="8">
    <source>
        <dbReference type="Proteomes" id="UP000433483"/>
    </source>
</evidence>
<dbReference type="EMBL" id="QXFX01000845">
    <property type="protein sequence ID" value="KAE9102737.1"/>
    <property type="molecule type" value="Genomic_DNA"/>
</dbReference>
<dbReference type="OrthoDB" id="10466396at2759"/>
<dbReference type="Proteomes" id="UP000437068">
    <property type="component" value="Unassembled WGS sequence"/>
</dbReference>
<accession>A0A6A3XIE7</accession>
<dbReference type="EMBL" id="QXGD01000914">
    <property type="protein sequence ID" value="KAE9220434.1"/>
    <property type="molecule type" value="Genomic_DNA"/>
</dbReference>
<evidence type="ECO:0000313" key="3">
    <source>
        <dbReference type="EMBL" id="KAE9102758.1"/>
    </source>
</evidence>
<evidence type="ECO:0000313" key="11">
    <source>
        <dbReference type="Proteomes" id="UP000440732"/>
    </source>
</evidence>
<keyword evidence="8" id="KW-1185">Reference proteome</keyword>
<dbReference type="Proteomes" id="UP000440367">
    <property type="component" value="Unassembled WGS sequence"/>
</dbReference>
<evidence type="ECO:0000313" key="2">
    <source>
        <dbReference type="EMBL" id="KAE9102737.1"/>
    </source>
</evidence>